<keyword evidence="5 6" id="KW-0472">Membrane</keyword>
<dbReference type="Proteomes" id="UP000428325">
    <property type="component" value="Chromosome"/>
</dbReference>
<dbReference type="CDD" id="cd16914">
    <property type="entry name" value="EcfT"/>
    <property type="match status" value="1"/>
</dbReference>
<evidence type="ECO:0000256" key="6">
    <source>
        <dbReference type="SAM" id="Phobius"/>
    </source>
</evidence>
<dbReference type="RefSeq" id="WP_157690149.1">
    <property type="nucleotide sequence ID" value="NZ_CP034345.1"/>
</dbReference>
<dbReference type="GO" id="GO:0005886">
    <property type="term" value="C:plasma membrane"/>
    <property type="evidence" value="ECO:0007669"/>
    <property type="project" value="UniProtKB-ARBA"/>
</dbReference>
<keyword evidence="4 6" id="KW-1133">Transmembrane helix</keyword>
<feature type="transmembrane region" description="Helical" evidence="6">
    <location>
        <begin position="126"/>
        <end position="149"/>
    </location>
</feature>
<keyword evidence="2" id="KW-1003">Cell membrane</keyword>
<evidence type="ECO:0000256" key="1">
    <source>
        <dbReference type="ARBA" id="ARBA00004141"/>
    </source>
</evidence>
<dbReference type="EMBL" id="CP034345">
    <property type="protein sequence ID" value="QGX95689.1"/>
    <property type="molecule type" value="Genomic_DNA"/>
</dbReference>
<feature type="transmembrane region" description="Helical" evidence="6">
    <location>
        <begin position="22"/>
        <end position="55"/>
    </location>
</feature>
<evidence type="ECO:0000313" key="7">
    <source>
        <dbReference type="EMBL" id="QGX95689.1"/>
    </source>
</evidence>
<feature type="transmembrane region" description="Helical" evidence="6">
    <location>
        <begin position="94"/>
        <end position="114"/>
    </location>
</feature>
<gene>
    <name evidence="7" type="ORF">EI982_13240</name>
</gene>
<dbReference type="InterPro" id="IPR003339">
    <property type="entry name" value="ABC/ECF_trnsptr_transmembrane"/>
</dbReference>
<dbReference type="GeneID" id="43370525"/>
<protein>
    <submittedName>
        <fullName evidence="7">Energy-coupling factor transporter transmembrane protein EcfT</fullName>
    </submittedName>
</protein>
<evidence type="ECO:0000256" key="5">
    <source>
        <dbReference type="ARBA" id="ARBA00023136"/>
    </source>
</evidence>
<keyword evidence="3 6" id="KW-0812">Transmembrane</keyword>
<dbReference type="PANTHER" id="PTHR34857">
    <property type="entry name" value="SLL0384 PROTEIN"/>
    <property type="match status" value="1"/>
</dbReference>
<accession>A0A6B9FFU3</accession>
<proteinExistence type="predicted"/>
<evidence type="ECO:0000256" key="2">
    <source>
        <dbReference type="ARBA" id="ARBA00022475"/>
    </source>
</evidence>
<dbReference type="InterPro" id="IPR051611">
    <property type="entry name" value="ECF_transporter_component"/>
</dbReference>
<dbReference type="Pfam" id="PF02361">
    <property type="entry name" value="CbiQ"/>
    <property type="match status" value="1"/>
</dbReference>
<feature type="transmembrane region" description="Helical" evidence="6">
    <location>
        <begin position="67"/>
        <end position="88"/>
    </location>
</feature>
<dbReference type="OrthoDB" id="204634at2157"/>
<evidence type="ECO:0000256" key="4">
    <source>
        <dbReference type="ARBA" id="ARBA00022989"/>
    </source>
</evidence>
<name>A0A6B9FFU3_9EURY</name>
<dbReference type="KEGG" id="hra:EI982_13240"/>
<sequence length="235" mass="25377">MNLRYLAGDTYVHRLDPRTKLFVQAAVAVAAFAHTTPAGLVALTAFVGGVCRLAATPVAASLRSYRAFLPFLVAGPLVEAATLGAPWFVVADAVTPALASYRVLLLLLVSTAYIRTTRVRESRVAIQWLLPGRVGVILGAGVGFVLRFLPVLRDDLATVRAAMHARLGSERSLRERIRLIGVTGLRRVFRRADRFALALQARCFAWNPTLPALSPTWRDAPATLVGVALLAWAVA</sequence>
<dbReference type="AlphaFoldDB" id="A0A6B9FFU3"/>
<keyword evidence="8" id="KW-1185">Reference proteome</keyword>
<evidence type="ECO:0000313" key="8">
    <source>
        <dbReference type="Proteomes" id="UP000428325"/>
    </source>
</evidence>
<dbReference type="PANTHER" id="PTHR34857:SF2">
    <property type="entry name" value="SLL0384 PROTEIN"/>
    <property type="match status" value="1"/>
</dbReference>
<reference evidence="7 8" key="1">
    <citation type="submission" date="2018-12" db="EMBL/GenBank/DDBJ databases">
        <title>Complete genome sequence of Haloplanus rallus MBLA0036.</title>
        <authorList>
            <person name="Nam Y.-d."/>
            <person name="Kang J."/>
            <person name="Chung W.-H."/>
            <person name="Park Y.S."/>
        </authorList>
    </citation>
    <scope>NUCLEOTIDE SEQUENCE [LARGE SCALE GENOMIC DNA]</scope>
    <source>
        <strain evidence="7 8">MBLA0036</strain>
    </source>
</reference>
<organism evidence="7 8">
    <name type="scientific">Haloplanus rallus</name>
    <dbReference type="NCBI Taxonomy" id="1816183"/>
    <lineage>
        <taxon>Archaea</taxon>
        <taxon>Methanobacteriati</taxon>
        <taxon>Methanobacteriota</taxon>
        <taxon>Stenosarchaea group</taxon>
        <taxon>Halobacteria</taxon>
        <taxon>Halobacteriales</taxon>
        <taxon>Haloferacaceae</taxon>
        <taxon>Haloplanus</taxon>
    </lineage>
</organism>
<comment type="subcellular location">
    <subcellularLocation>
        <location evidence="1">Membrane</location>
        <topology evidence="1">Multi-pass membrane protein</topology>
    </subcellularLocation>
</comment>
<evidence type="ECO:0000256" key="3">
    <source>
        <dbReference type="ARBA" id="ARBA00022692"/>
    </source>
</evidence>